<sequence>MQKKNKKTSSQETNNIPPCFIGFVWTNNAVLQLYESKKNEMGQFFLSTNRLCQDAFENLFSIFRQKCGYNKNPTCRTFRCGFSSICSFSLLNCTSEKSNCEEDNDTFLTPNILSNTPSPSVELEFLDTVDENKSTEVDLVKEIEVDEDSEIYDLDLEYERNNEGGRLEECAVIYYAGYLVMKCLKKFDCEKCHTTLLHPDKILNDNNQLLLVHKTYNVNFDIDKGLKVPSKQLELFTKIFLDTFKTKFPIVKSHSNLLSKLIDFATTNMTRCSNINIQDECSTHYKYIIKLLFVVRIHKECKWTRNNNRTFIYNGTNKPNAELRNIQNL</sequence>
<evidence type="ECO:0000313" key="3">
    <source>
        <dbReference type="Proteomes" id="UP001160148"/>
    </source>
</evidence>
<evidence type="ECO:0000313" key="2">
    <source>
        <dbReference type="EMBL" id="CAI6371338.1"/>
    </source>
</evidence>
<organism evidence="2 3">
    <name type="scientific">Macrosiphum euphorbiae</name>
    <name type="common">potato aphid</name>
    <dbReference type="NCBI Taxonomy" id="13131"/>
    <lineage>
        <taxon>Eukaryota</taxon>
        <taxon>Metazoa</taxon>
        <taxon>Ecdysozoa</taxon>
        <taxon>Arthropoda</taxon>
        <taxon>Hexapoda</taxon>
        <taxon>Insecta</taxon>
        <taxon>Pterygota</taxon>
        <taxon>Neoptera</taxon>
        <taxon>Paraneoptera</taxon>
        <taxon>Hemiptera</taxon>
        <taxon>Sternorrhyncha</taxon>
        <taxon>Aphidomorpha</taxon>
        <taxon>Aphidoidea</taxon>
        <taxon>Aphididae</taxon>
        <taxon>Macrosiphini</taxon>
        <taxon>Macrosiphum</taxon>
    </lineage>
</organism>
<dbReference type="AlphaFoldDB" id="A0AAV0XT68"/>
<dbReference type="InterPro" id="IPR048367">
    <property type="entry name" value="TNP-like_RNaseH_C"/>
</dbReference>
<accession>A0AAV0XT68</accession>
<keyword evidence="3" id="KW-1185">Reference proteome</keyword>
<dbReference type="Proteomes" id="UP001160148">
    <property type="component" value="Unassembled WGS sequence"/>
</dbReference>
<feature type="domain" description="Transposable element P transposase-like RNase H C-terminal" evidence="1">
    <location>
        <begin position="51"/>
        <end position="79"/>
    </location>
</feature>
<name>A0AAV0XT68_9HEMI</name>
<protein>
    <recommendedName>
        <fullName evidence="1">Transposable element P transposase-like RNase H C-terminal domain-containing protein</fullName>
    </recommendedName>
</protein>
<reference evidence="2 3" key="1">
    <citation type="submission" date="2023-01" db="EMBL/GenBank/DDBJ databases">
        <authorList>
            <person name="Whitehead M."/>
        </authorList>
    </citation>
    <scope>NUCLEOTIDE SEQUENCE [LARGE SCALE GENOMIC DNA]</scope>
</reference>
<gene>
    <name evidence="2" type="ORF">MEUPH1_LOCUS25353</name>
</gene>
<comment type="caution">
    <text evidence="2">The sequence shown here is derived from an EMBL/GenBank/DDBJ whole genome shotgun (WGS) entry which is preliminary data.</text>
</comment>
<evidence type="ECO:0000259" key="1">
    <source>
        <dbReference type="Pfam" id="PF21789"/>
    </source>
</evidence>
<dbReference type="Pfam" id="PF21789">
    <property type="entry name" value="TNP-like_RNaseH_C"/>
    <property type="match status" value="1"/>
</dbReference>
<proteinExistence type="predicted"/>
<dbReference type="EMBL" id="CARXXK010000894">
    <property type="protein sequence ID" value="CAI6371338.1"/>
    <property type="molecule type" value="Genomic_DNA"/>
</dbReference>